<dbReference type="Pfam" id="PF00072">
    <property type="entry name" value="Response_reg"/>
    <property type="match status" value="1"/>
</dbReference>
<protein>
    <recommendedName>
        <fullName evidence="10">Sensory/regulatory protein RpfC</fullName>
        <ecNumber evidence="2">2.7.13.3</ecNumber>
    </recommendedName>
</protein>
<comment type="caution">
    <text evidence="14">The sequence shown here is derived from an EMBL/GenBank/DDBJ whole genome shotgun (WGS) entry which is preliminary data.</text>
</comment>
<dbReference type="SMART" id="SM00388">
    <property type="entry name" value="HisKA"/>
    <property type="match status" value="1"/>
</dbReference>
<keyword evidence="4" id="KW-0808">Transferase</keyword>
<comment type="subunit">
    <text evidence="9">At low DSF concentrations, interacts with RpfF.</text>
</comment>
<dbReference type="FunFam" id="1.10.287.130:FF:000002">
    <property type="entry name" value="Two-component osmosensing histidine kinase"/>
    <property type="match status" value="1"/>
</dbReference>
<dbReference type="PRINTS" id="PR00344">
    <property type="entry name" value="BCTRLSENSOR"/>
</dbReference>
<dbReference type="SUPFAM" id="SSF55785">
    <property type="entry name" value="PYP-like sensor domain (PAS domain)"/>
    <property type="match status" value="2"/>
</dbReference>
<dbReference type="GO" id="GO:0005524">
    <property type="term" value="F:ATP binding"/>
    <property type="evidence" value="ECO:0007669"/>
    <property type="project" value="UniProtKB-KW"/>
</dbReference>
<dbReference type="InterPro" id="IPR035965">
    <property type="entry name" value="PAS-like_dom_sf"/>
</dbReference>
<keyword evidence="3 11" id="KW-0597">Phosphoprotein</keyword>
<dbReference type="PROSITE" id="PS50110">
    <property type="entry name" value="RESPONSE_REGULATORY"/>
    <property type="match status" value="1"/>
</dbReference>
<evidence type="ECO:0000256" key="10">
    <source>
        <dbReference type="ARBA" id="ARBA00068150"/>
    </source>
</evidence>
<dbReference type="InterPro" id="IPR005467">
    <property type="entry name" value="His_kinase_dom"/>
</dbReference>
<dbReference type="InterPro" id="IPR003661">
    <property type="entry name" value="HisK_dim/P_dom"/>
</dbReference>
<dbReference type="InterPro" id="IPR003594">
    <property type="entry name" value="HATPase_dom"/>
</dbReference>
<dbReference type="InterPro" id="IPR001789">
    <property type="entry name" value="Sig_transdc_resp-reg_receiver"/>
</dbReference>
<evidence type="ECO:0000256" key="11">
    <source>
        <dbReference type="PROSITE-ProRule" id="PRU00169"/>
    </source>
</evidence>
<dbReference type="FunFam" id="3.30.565.10:FF:000010">
    <property type="entry name" value="Sensor histidine kinase RcsC"/>
    <property type="match status" value="1"/>
</dbReference>
<dbReference type="Pfam" id="PF00512">
    <property type="entry name" value="HisKA"/>
    <property type="match status" value="1"/>
</dbReference>
<dbReference type="SUPFAM" id="SSF52172">
    <property type="entry name" value="CheY-like"/>
    <property type="match status" value="1"/>
</dbReference>
<feature type="domain" description="Histidine kinase" evidence="12">
    <location>
        <begin position="288"/>
        <end position="509"/>
    </location>
</feature>
<dbReference type="PROSITE" id="PS50109">
    <property type="entry name" value="HIS_KIN"/>
    <property type="match status" value="1"/>
</dbReference>
<sequence length="668" mass="74586">MRNNTDIFNSPEWMSEALRIGNTGLWAIELDTRGGAPRMMVNETMLGLLGLEAHPDPEACYSHWFDRIEEGYRHGVEEAVQAIIATRQHHEVQYPWRHPQRGVIFVRCGGRLLSDVDGVLRVKGYHQDVSELETMRGQLRENLSRLERACRIGGIGVFECVRGGRLSFSANDIFLRQFALSPQDLTLPAFHGLWRRLAPASRKLIVEKLRRSEWKPGHSPHFEIEYMHPERGSIWYDFQCEFSRDGDALRAVGYTADVTQRKEHEASLRAAKEAAEAANRAKSTFLANMSHEIRTPMNAIMGLTYLALKTDLTAEQYGYLSRISEASATLLGLLKDILDLTKVEANRLDLEQRDFHLERELSVLSSVMGQRAEEKGLSFSLHLAPGVPVRLVGDPLRLRQILLNLCGNAVKFSDEGEVSLDITPVQASGQSVRLAFSVRDRGIGIAPEHIDRIFDPFLQLDDSSTRRHGGAGLGLAISKRLVELMGGALTVESSPEHGSVFRVELPFGLSAPAPRENLDAFYGGIDVPDTDLPLAKLKGQRVLIAEDNEINQYVIENMLTRFEVTTRLAHNGQEALEIFLKDQDFDVILMDVQMPVMNGYEAVRRIRSSGVPGAEDIPILAMTAHAMYGDAERSLAAGMTAHLSKPIDVRELACALARWGNAARRNRT</sequence>
<accession>A0A9D1R1C4</accession>
<feature type="domain" description="Response regulatory" evidence="13">
    <location>
        <begin position="541"/>
        <end position="660"/>
    </location>
</feature>
<gene>
    <name evidence="14" type="ORF">H9874_04010</name>
</gene>
<evidence type="ECO:0000313" key="15">
    <source>
        <dbReference type="Proteomes" id="UP000824264"/>
    </source>
</evidence>
<evidence type="ECO:0000256" key="2">
    <source>
        <dbReference type="ARBA" id="ARBA00012438"/>
    </source>
</evidence>
<evidence type="ECO:0000313" key="14">
    <source>
        <dbReference type="EMBL" id="HIW78292.1"/>
    </source>
</evidence>
<keyword evidence="7" id="KW-0067">ATP-binding</keyword>
<dbReference type="CDD" id="cd16922">
    <property type="entry name" value="HATPase_EvgS-ArcB-TorS-like"/>
    <property type="match status" value="1"/>
</dbReference>
<evidence type="ECO:0000259" key="12">
    <source>
        <dbReference type="PROSITE" id="PS50109"/>
    </source>
</evidence>
<dbReference type="Pfam" id="PF08447">
    <property type="entry name" value="PAS_3"/>
    <property type="match status" value="1"/>
</dbReference>
<dbReference type="SMART" id="SM00448">
    <property type="entry name" value="REC"/>
    <property type="match status" value="1"/>
</dbReference>
<dbReference type="SMART" id="SM00387">
    <property type="entry name" value="HATPase_c"/>
    <property type="match status" value="1"/>
</dbReference>
<dbReference type="Gene3D" id="3.40.50.2300">
    <property type="match status" value="1"/>
</dbReference>
<evidence type="ECO:0000256" key="8">
    <source>
        <dbReference type="ARBA" id="ARBA00023012"/>
    </source>
</evidence>
<dbReference type="InterPro" id="IPR036890">
    <property type="entry name" value="HATPase_C_sf"/>
</dbReference>
<evidence type="ECO:0000256" key="7">
    <source>
        <dbReference type="ARBA" id="ARBA00022840"/>
    </source>
</evidence>
<dbReference type="GO" id="GO:0000155">
    <property type="term" value="F:phosphorelay sensor kinase activity"/>
    <property type="evidence" value="ECO:0007669"/>
    <property type="project" value="InterPro"/>
</dbReference>
<keyword evidence="5" id="KW-0547">Nucleotide-binding</keyword>
<evidence type="ECO:0000256" key="9">
    <source>
        <dbReference type="ARBA" id="ARBA00064003"/>
    </source>
</evidence>
<dbReference type="CDD" id="cd17546">
    <property type="entry name" value="REC_hyHK_CKI1_RcsC-like"/>
    <property type="match status" value="1"/>
</dbReference>
<feature type="modified residue" description="4-aspartylphosphate" evidence="11">
    <location>
        <position position="591"/>
    </location>
</feature>
<keyword evidence="8" id="KW-0902">Two-component regulatory system</keyword>
<evidence type="ECO:0000259" key="13">
    <source>
        <dbReference type="PROSITE" id="PS50110"/>
    </source>
</evidence>
<proteinExistence type="predicted"/>
<dbReference type="Gene3D" id="1.10.287.130">
    <property type="match status" value="1"/>
</dbReference>
<reference evidence="14" key="2">
    <citation type="submission" date="2021-04" db="EMBL/GenBank/DDBJ databases">
        <authorList>
            <person name="Gilroy R."/>
        </authorList>
    </citation>
    <scope>NUCLEOTIDE SEQUENCE</scope>
    <source>
        <strain evidence="14">ChiSxjej5B17-1746</strain>
    </source>
</reference>
<dbReference type="SUPFAM" id="SSF55874">
    <property type="entry name" value="ATPase domain of HSP90 chaperone/DNA topoisomerase II/histidine kinase"/>
    <property type="match status" value="1"/>
</dbReference>
<evidence type="ECO:0000256" key="6">
    <source>
        <dbReference type="ARBA" id="ARBA00022777"/>
    </source>
</evidence>
<name>A0A9D1R1C4_9BACT</name>
<dbReference type="Pfam" id="PF02518">
    <property type="entry name" value="HATPase_c"/>
    <property type="match status" value="1"/>
</dbReference>
<dbReference type="Gene3D" id="3.30.565.10">
    <property type="entry name" value="Histidine kinase-like ATPase, C-terminal domain"/>
    <property type="match status" value="1"/>
</dbReference>
<keyword evidence="6" id="KW-0418">Kinase</keyword>
<reference evidence="14" key="1">
    <citation type="journal article" date="2021" name="PeerJ">
        <title>Extensive microbial diversity within the chicken gut microbiome revealed by metagenomics and culture.</title>
        <authorList>
            <person name="Gilroy R."/>
            <person name="Ravi A."/>
            <person name="Getino M."/>
            <person name="Pursley I."/>
            <person name="Horton D.L."/>
            <person name="Alikhan N.F."/>
            <person name="Baker D."/>
            <person name="Gharbi K."/>
            <person name="Hall N."/>
            <person name="Watson M."/>
            <person name="Adriaenssens E.M."/>
            <person name="Foster-Nyarko E."/>
            <person name="Jarju S."/>
            <person name="Secka A."/>
            <person name="Antonio M."/>
            <person name="Oren A."/>
            <person name="Chaudhuri R.R."/>
            <person name="La Ragione R."/>
            <person name="Hildebrand F."/>
            <person name="Pallen M.J."/>
        </authorList>
    </citation>
    <scope>NUCLEOTIDE SEQUENCE</scope>
    <source>
        <strain evidence="14">ChiSxjej5B17-1746</strain>
    </source>
</reference>
<dbReference type="InterPro" id="IPR011006">
    <property type="entry name" value="CheY-like_superfamily"/>
</dbReference>
<dbReference type="PANTHER" id="PTHR45339:SF1">
    <property type="entry name" value="HYBRID SIGNAL TRANSDUCTION HISTIDINE KINASE J"/>
    <property type="match status" value="1"/>
</dbReference>
<dbReference type="InterPro" id="IPR036097">
    <property type="entry name" value="HisK_dim/P_sf"/>
</dbReference>
<dbReference type="CDD" id="cd00082">
    <property type="entry name" value="HisKA"/>
    <property type="match status" value="1"/>
</dbReference>
<evidence type="ECO:0000256" key="3">
    <source>
        <dbReference type="ARBA" id="ARBA00022553"/>
    </source>
</evidence>
<dbReference type="Gene3D" id="3.30.450.20">
    <property type="entry name" value="PAS domain"/>
    <property type="match status" value="2"/>
</dbReference>
<evidence type="ECO:0000256" key="4">
    <source>
        <dbReference type="ARBA" id="ARBA00022679"/>
    </source>
</evidence>
<dbReference type="EC" id="2.7.13.3" evidence="2"/>
<dbReference type="SUPFAM" id="SSF47384">
    <property type="entry name" value="Homodimeric domain of signal transducing histidine kinase"/>
    <property type="match status" value="1"/>
</dbReference>
<dbReference type="InterPro" id="IPR013655">
    <property type="entry name" value="PAS_fold_3"/>
</dbReference>
<dbReference type="InterPro" id="IPR004358">
    <property type="entry name" value="Sig_transdc_His_kin-like_C"/>
</dbReference>
<organism evidence="14 15">
    <name type="scientific">Candidatus Bilophila faecipullorum</name>
    <dbReference type="NCBI Taxonomy" id="2838482"/>
    <lineage>
        <taxon>Bacteria</taxon>
        <taxon>Pseudomonadati</taxon>
        <taxon>Thermodesulfobacteriota</taxon>
        <taxon>Desulfovibrionia</taxon>
        <taxon>Desulfovibrionales</taxon>
        <taxon>Desulfovibrionaceae</taxon>
        <taxon>Bilophila</taxon>
    </lineage>
</organism>
<dbReference type="AlphaFoldDB" id="A0A9D1R1C4"/>
<dbReference type="EMBL" id="DXGI01000143">
    <property type="protein sequence ID" value="HIW78292.1"/>
    <property type="molecule type" value="Genomic_DNA"/>
</dbReference>
<dbReference type="PANTHER" id="PTHR45339">
    <property type="entry name" value="HYBRID SIGNAL TRANSDUCTION HISTIDINE KINASE J"/>
    <property type="match status" value="1"/>
</dbReference>
<evidence type="ECO:0000256" key="1">
    <source>
        <dbReference type="ARBA" id="ARBA00000085"/>
    </source>
</evidence>
<dbReference type="Proteomes" id="UP000824264">
    <property type="component" value="Unassembled WGS sequence"/>
</dbReference>
<evidence type="ECO:0000256" key="5">
    <source>
        <dbReference type="ARBA" id="ARBA00022741"/>
    </source>
</evidence>
<comment type="catalytic activity">
    <reaction evidence="1">
        <text>ATP + protein L-histidine = ADP + protein N-phospho-L-histidine.</text>
        <dbReference type="EC" id="2.7.13.3"/>
    </reaction>
</comment>